<feature type="transmembrane region" description="Helical" evidence="6">
    <location>
        <begin position="181"/>
        <end position="207"/>
    </location>
</feature>
<dbReference type="InterPro" id="IPR050833">
    <property type="entry name" value="Poly_Biosynth_Transport"/>
</dbReference>
<dbReference type="Pfam" id="PF01943">
    <property type="entry name" value="Polysacc_synt"/>
    <property type="match status" value="1"/>
</dbReference>
<dbReference type="InterPro" id="IPR002797">
    <property type="entry name" value="Polysacc_synth"/>
</dbReference>
<dbReference type="PANTHER" id="PTHR30250">
    <property type="entry name" value="PST FAMILY PREDICTED COLANIC ACID TRANSPORTER"/>
    <property type="match status" value="1"/>
</dbReference>
<protein>
    <submittedName>
        <fullName evidence="7">O-antigen/teichoic acid export membrane protein</fullName>
    </submittedName>
</protein>
<keyword evidence="3 6" id="KW-0812">Transmembrane</keyword>
<feature type="transmembrane region" description="Helical" evidence="6">
    <location>
        <begin position="87"/>
        <end position="110"/>
    </location>
</feature>
<dbReference type="Proteomes" id="UP000540989">
    <property type="component" value="Unassembled WGS sequence"/>
</dbReference>
<organism evidence="7 8">
    <name type="scientific">Granulicella aggregans</name>
    <dbReference type="NCBI Taxonomy" id="474949"/>
    <lineage>
        <taxon>Bacteria</taxon>
        <taxon>Pseudomonadati</taxon>
        <taxon>Acidobacteriota</taxon>
        <taxon>Terriglobia</taxon>
        <taxon>Terriglobales</taxon>
        <taxon>Acidobacteriaceae</taxon>
        <taxon>Granulicella</taxon>
    </lineage>
</organism>
<dbReference type="GO" id="GO:0005886">
    <property type="term" value="C:plasma membrane"/>
    <property type="evidence" value="ECO:0007669"/>
    <property type="project" value="UniProtKB-SubCell"/>
</dbReference>
<dbReference type="CDD" id="cd13128">
    <property type="entry name" value="MATE_Wzx_like"/>
    <property type="match status" value="1"/>
</dbReference>
<comment type="subcellular location">
    <subcellularLocation>
        <location evidence="1">Cell membrane</location>
        <topology evidence="1">Multi-pass membrane protein</topology>
    </subcellularLocation>
</comment>
<comment type="caution">
    <text evidence="7">The sequence shown here is derived from an EMBL/GenBank/DDBJ whole genome shotgun (WGS) entry which is preliminary data.</text>
</comment>
<evidence type="ECO:0000256" key="6">
    <source>
        <dbReference type="SAM" id="Phobius"/>
    </source>
</evidence>
<keyword evidence="2" id="KW-1003">Cell membrane</keyword>
<reference evidence="7 8" key="1">
    <citation type="submission" date="2020-08" db="EMBL/GenBank/DDBJ databases">
        <title>Genomic Encyclopedia of Type Strains, Phase IV (KMG-V): Genome sequencing to study the core and pangenomes of soil and plant-associated prokaryotes.</title>
        <authorList>
            <person name="Whitman W."/>
        </authorList>
    </citation>
    <scope>NUCLEOTIDE SEQUENCE [LARGE SCALE GENOMIC DNA]</scope>
    <source>
        <strain evidence="7 8">M8UP14</strain>
    </source>
</reference>
<sequence>MDLKAEIAKLKQSRLARNAGWMFLGQGLGLIFQTTYFIVLARLLGSREYGIYAGTFALVSMASQYSTIGSGTVFLRYVSPDKSKFPVYWGNILLITCTVSFLVSAVLYFTARFILNPLSAALIFPAAVSVCFCTQIAVAAGQVFQAFEQLRVTAMMNLLTNIMRAIAAVAMLVLLHHATAWNWVVVSLFVSLAGALIAVITVTVRLGRPKFDFSLMRRHAAEGLQYSFSQSTSSAYNDVDKTMLSHYGMNVQNGIYSMAYRVVEIASIPVFSVRDAATPKFFQQGAKGVTHAAALANSLLKRAMLLGVFSAACIFLFAPIIPHIIGKDYAESVYALRWLSLIPFFRSIHQMTGTALMGAGLQKYRTYTQIVAAAVNFLLNLWLIPRHGWQGAAWSSLLTDAGLGAMNWFMLKYACRKAEQNALASGVLLGEQ</sequence>
<keyword evidence="4 6" id="KW-1133">Transmembrane helix</keyword>
<evidence type="ECO:0000313" key="8">
    <source>
        <dbReference type="Proteomes" id="UP000540989"/>
    </source>
</evidence>
<dbReference type="EMBL" id="JACHIP010000002">
    <property type="protein sequence ID" value="MBB5057149.1"/>
    <property type="molecule type" value="Genomic_DNA"/>
</dbReference>
<feature type="transmembrane region" description="Helical" evidence="6">
    <location>
        <begin position="156"/>
        <end position="175"/>
    </location>
</feature>
<feature type="transmembrane region" description="Helical" evidence="6">
    <location>
        <begin position="303"/>
        <end position="326"/>
    </location>
</feature>
<accession>A0A7W7ZCP4</accession>
<dbReference type="PANTHER" id="PTHR30250:SF11">
    <property type="entry name" value="O-ANTIGEN TRANSPORTER-RELATED"/>
    <property type="match status" value="1"/>
</dbReference>
<evidence type="ECO:0000256" key="2">
    <source>
        <dbReference type="ARBA" id="ARBA00022475"/>
    </source>
</evidence>
<feature type="transmembrane region" description="Helical" evidence="6">
    <location>
        <begin position="366"/>
        <end position="385"/>
    </location>
</feature>
<feature type="transmembrane region" description="Helical" evidence="6">
    <location>
        <begin position="21"/>
        <end position="45"/>
    </location>
</feature>
<evidence type="ECO:0000256" key="3">
    <source>
        <dbReference type="ARBA" id="ARBA00022692"/>
    </source>
</evidence>
<keyword evidence="8" id="KW-1185">Reference proteome</keyword>
<evidence type="ECO:0000256" key="1">
    <source>
        <dbReference type="ARBA" id="ARBA00004651"/>
    </source>
</evidence>
<name>A0A7W7ZCP4_9BACT</name>
<feature type="transmembrane region" description="Helical" evidence="6">
    <location>
        <begin position="51"/>
        <end position="75"/>
    </location>
</feature>
<gene>
    <name evidence="7" type="ORF">HDF16_001834</name>
</gene>
<dbReference type="AlphaFoldDB" id="A0A7W7ZCP4"/>
<feature type="transmembrane region" description="Helical" evidence="6">
    <location>
        <begin position="122"/>
        <end position="144"/>
    </location>
</feature>
<proteinExistence type="predicted"/>
<evidence type="ECO:0000313" key="7">
    <source>
        <dbReference type="EMBL" id="MBB5057149.1"/>
    </source>
</evidence>
<evidence type="ECO:0000256" key="5">
    <source>
        <dbReference type="ARBA" id="ARBA00023136"/>
    </source>
</evidence>
<keyword evidence="5 6" id="KW-0472">Membrane</keyword>
<dbReference type="RefSeq" id="WP_184215675.1">
    <property type="nucleotide sequence ID" value="NZ_JACHIP010000002.1"/>
</dbReference>
<evidence type="ECO:0000256" key="4">
    <source>
        <dbReference type="ARBA" id="ARBA00022989"/>
    </source>
</evidence>